<reference evidence="2 3" key="1">
    <citation type="submission" date="2015-11" db="EMBL/GenBank/DDBJ databases">
        <authorList>
            <consortium name="Pathogen Informatics"/>
        </authorList>
    </citation>
    <scope>NUCLEOTIDE SEQUENCE [LARGE SCALE GENOMIC DNA]</scope>
    <source>
        <strain evidence="2 3">006A-0059</strain>
    </source>
</reference>
<dbReference type="Proteomes" id="UP000052237">
    <property type="component" value="Unassembled WGS sequence"/>
</dbReference>
<dbReference type="EMBL" id="FAVB01000009">
    <property type="protein sequence ID" value="CUU90524.1"/>
    <property type="molecule type" value="Genomic_DNA"/>
</dbReference>
<proteinExistence type="predicted"/>
<evidence type="ECO:0000256" key="1">
    <source>
        <dbReference type="SAM" id="Phobius"/>
    </source>
</evidence>
<name>A0A0S4SVJ2_CAMHY</name>
<keyword evidence="1" id="KW-1133">Transmembrane helix</keyword>
<feature type="transmembrane region" description="Helical" evidence="1">
    <location>
        <begin position="69"/>
        <end position="89"/>
    </location>
</feature>
<accession>A0A0S4SVJ2</accession>
<keyword evidence="1" id="KW-0472">Membrane</keyword>
<protein>
    <submittedName>
        <fullName evidence="2">Uncharacterized protein</fullName>
    </submittedName>
</protein>
<evidence type="ECO:0000313" key="2">
    <source>
        <dbReference type="EMBL" id="CUU90524.1"/>
    </source>
</evidence>
<comment type="caution">
    <text evidence="2">The sequence shown here is derived from an EMBL/GenBank/DDBJ whole genome shotgun (WGS) entry which is preliminary data.</text>
</comment>
<dbReference type="RefSeq" id="WP_059435552.1">
    <property type="nucleotide sequence ID" value="NZ_FAVB01000009.1"/>
</dbReference>
<sequence length="249" mass="27154">MADLKNIAQMGVNEVFEDLAYNVAYGEIYNKLNKVIPLDDGYLKDAVQSGLSVMFSGALMIWMQRQDKFITAIFASISASVISSLSGIGSKIKGKLSRMVGRKLKIASRAGSASMDERIAKAKLYVEYGSMIHNGQLVSNTYGGASSSLSSIPNINISSNTQKLDYAKAKLDATHKSLLLKLFTQRFTADDVAMIKKITGSQSVDIDNLNKIANFMYVTDDNGNITGLTEQFMTMLNGLGYLNNKQNKG</sequence>
<gene>
    <name evidence="2" type="ORF">ERS686654_02130</name>
</gene>
<keyword evidence="1" id="KW-0812">Transmembrane</keyword>
<keyword evidence="3" id="KW-1185">Reference proteome</keyword>
<dbReference type="AlphaFoldDB" id="A0A0S4SVJ2"/>
<evidence type="ECO:0000313" key="3">
    <source>
        <dbReference type="Proteomes" id="UP000052237"/>
    </source>
</evidence>
<organism evidence="2 3">
    <name type="scientific">Campylobacter hyointestinalis subsp. hyointestinalis</name>
    <dbReference type="NCBI Taxonomy" id="91352"/>
    <lineage>
        <taxon>Bacteria</taxon>
        <taxon>Pseudomonadati</taxon>
        <taxon>Campylobacterota</taxon>
        <taxon>Epsilonproteobacteria</taxon>
        <taxon>Campylobacterales</taxon>
        <taxon>Campylobacteraceae</taxon>
        <taxon>Campylobacter</taxon>
    </lineage>
</organism>